<organism evidence="4 5">
    <name type="scientific">Salimicrobium jeotgali</name>
    <dbReference type="NCBI Taxonomy" id="1230341"/>
    <lineage>
        <taxon>Bacteria</taxon>
        <taxon>Bacillati</taxon>
        <taxon>Bacillota</taxon>
        <taxon>Bacilli</taxon>
        <taxon>Bacillales</taxon>
        <taxon>Bacillaceae</taxon>
        <taxon>Salimicrobium</taxon>
    </lineage>
</organism>
<reference evidence="3" key="3">
    <citation type="submission" date="2016-11" db="EMBL/GenBank/DDBJ databases">
        <title>Salimicrobium jeotgali MJ3, isolated from Myulchi jeot, a traditional Korean fermented seafood.</title>
        <authorList>
            <person name="Kim K.H."/>
            <person name="Jeon C.O."/>
            <person name="Jin H.M."/>
        </authorList>
    </citation>
    <scope>NUCLEOTIDE SEQUENCE</scope>
    <source>
        <strain evidence="3">MJ3</strain>
    </source>
</reference>
<dbReference type="PANTHER" id="PTHR43283">
    <property type="entry name" value="BETA-LACTAMASE-RELATED"/>
    <property type="match status" value="1"/>
</dbReference>
<dbReference type="Gene3D" id="3.40.710.10">
    <property type="entry name" value="DD-peptidase/beta-lactamase superfamily"/>
    <property type="match status" value="1"/>
</dbReference>
<sequence length="321" mass="36041">MRKIIEQYIQEEKIPGARLYVIGENGKIFDETIGHRALYPRKLPMTQDTIFDLASLTKVIVTTPLILQLVDDREITFKDKVSYFIPEFSEGDKSRISVEHLLTHTSGLPAHRAYFKYLNSKKEVVQAVIKEPLVYSPGEKMVYSDIGFILLGHLIEQITGTSLQQLAKKKLFIPLGMAETSFSPEVSKDCVAATEAGKSGIVHDENAEAMGGAAGHAGLFSSMEDVVAWTTMWNNDGVFNRQEIISSTLIQKIVKEKREGRGMGWEVDNLGYGHTGFTGTSIRFEKNWTAVLLTNRIHAGRDTPILEMRKKLYEEIRASLM</sequence>
<dbReference type="KEGG" id="sje:AAV35_002585"/>
<reference evidence="6" key="2">
    <citation type="submission" date="2015-06" db="EMBL/GenBank/DDBJ databases">
        <title>Salimicrobium jeotgali MJ3, isolated from Myulchi jeot, a traditional Korean fermented seafood.</title>
        <authorList>
            <person name="Kim K.H."/>
            <person name="Jeon C.O."/>
            <person name="Jin H.M."/>
        </authorList>
    </citation>
    <scope>NUCLEOTIDE SEQUENCE [LARGE SCALE GENOMIC DNA]</scope>
    <source>
        <strain evidence="6">MJ3</strain>
    </source>
</reference>
<dbReference type="eggNOG" id="COG1680">
    <property type="taxonomic scope" value="Bacteria"/>
</dbReference>
<gene>
    <name evidence="3" type="ORF">AAV35_002585</name>
    <name evidence="4" type="ORF">MJ3_09188</name>
</gene>
<accession>K2G7Y1</accession>
<dbReference type="EMBL" id="CP011361">
    <property type="protein sequence ID" value="AKG03784.1"/>
    <property type="molecule type" value="Genomic_DNA"/>
</dbReference>
<name>K2G7Y1_9BACI</name>
<keyword evidence="1" id="KW-0378">Hydrolase</keyword>
<dbReference type="OrthoDB" id="9770183at2"/>
<dbReference type="Proteomes" id="UP000092654">
    <property type="component" value="Chromosome"/>
</dbReference>
<evidence type="ECO:0000313" key="6">
    <source>
        <dbReference type="Proteomes" id="UP000092654"/>
    </source>
</evidence>
<dbReference type="PANTHER" id="PTHR43283:SF11">
    <property type="entry name" value="BETA-LACTAMASE-RELATED DOMAIN-CONTAINING PROTEIN"/>
    <property type="match status" value="1"/>
</dbReference>
<keyword evidence="5" id="KW-1185">Reference proteome</keyword>
<dbReference type="SUPFAM" id="SSF56601">
    <property type="entry name" value="beta-lactamase/transpeptidase-like"/>
    <property type="match status" value="1"/>
</dbReference>
<evidence type="ECO:0000256" key="1">
    <source>
        <dbReference type="ARBA" id="ARBA00022801"/>
    </source>
</evidence>
<evidence type="ECO:0000313" key="3">
    <source>
        <dbReference type="EMBL" id="AKG03784.1"/>
    </source>
</evidence>
<dbReference type="InterPro" id="IPR050789">
    <property type="entry name" value="Diverse_Enzym_Activities"/>
</dbReference>
<dbReference type="AlphaFoldDB" id="K2G7Y1"/>
<dbReference type="GO" id="GO:0016787">
    <property type="term" value="F:hydrolase activity"/>
    <property type="evidence" value="ECO:0007669"/>
    <property type="project" value="UniProtKB-KW"/>
</dbReference>
<dbReference type="Pfam" id="PF00144">
    <property type="entry name" value="Beta-lactamase"/>
    <property type="match status" value="1"/>
</dbReference>
<dbReference type="Proteomes" id="UP000011746">
    <property type="component" value="Unassembled WGS sequence"/>
</dbReference>
<evidence type="ECO:0000313" key="5">
    <source>
        <dbReference type="Proteomes" id="UP000011746"/>
    </source>
</evidence>
<evidence type="ECO:0000313" key="4">
    <source>
        <dbReference type="EMBL" id="EKE31268.1"/>
    </source>
</evidence>
<dbReference type="EMBL" id="AMPQ01000012">
    <property type="protein sequence ID" value="EKE31268.1"/>
    <property type="molecule type" value="Genomic_DNA"/>
</dbReference>
<feature type="domain" description="Beta-lactamase-related" evidence="2">
    <location>
        <begin position="2"/>
        <end position="303"/>
    </location>
</feature>
<protein>
    <submittedName>
        <fullName evidence="4">Penicillin binding protein</fullName>
    </submittedName>
</protein>
<dbReference type="InterPro" id="IPR012338">
    <property type="entry name" value="Beta-lactam/transpept-like"/>
</dbReference>
<dbReference type="STRING" id="1230341.AAV35_002585"/>
<proteinExistence type="predicted"/>
<reference evidence="4 5" key="1">
    <citation type="journal article" date="2012" name="J. Bacteriol.">
        <title>Draft Genome Sequence of Salimicrobium sp. Strain MJ3, Isolated from Myulchi-Jeot, Korean Fermented Seafood.</title>
        <authorList>
            <person name="Lee S.H."/>
            <person name="Jung J.Y."/>
            <person name="Jeon C.O."/>
        </authorList>
    </citation>
    <scope>NUCLEOTIDE SEQUENCE [LARGE SCALE GENOMIC DNA]</scope>
    <source>
        <strain evidence="4 5">MJ3</strain>
    </source>
</reference>
<dbReference type="RefSeq" id="WP_008590721.1">
    <property type="nucleotide sequence ID" value="NZ_AMPQ01000012.1"/>
</dbReference>
<dbReference type="InterPro" id="IPR001466">
    <property type="entry name" value="Beta-lactam-related"/>
</dbReference>
<evidence type="ECO:0000259" key="2">
    <source>
        <dbReference type="Pfam" id="PF00144"/>
    </source>
</evidence>